<dbReference type="InterPro" id="IPR023054">
    <property type="entry name" value="Sporulation_regulator_WhiA_C"/>
</dbReference>
<accession>A0ABS5AMA9</accession>
<gene>
    <name evidence="3" type="ORF">JOF53_006577</name>
</gene>
<keyword evidence="3" id="KW-0238">DNA-binding</keyword>
<evidence type="ECO:0000313" key="4">
    <source>
        <dbReference type="Proteomes" id="UP001519363"/>
    </source>
</evidence>
<dbReference type="EMBL" id="JAGIOO010000001">
    <property type="protein sequence ID" value="MBP2477705.1"/>
    <property type="molecule type" value="Genomic_DNA"/>
</dbReference>
<feature type="domain" description="Sporulation regulator WhiA C-terminal" evidence="2">
    <location>
        <begin position="19"/>
        <end position="63"/>
    </location>
</feature>
<sequence>MAEAMLERTRAAPALPEADVPQHLREAGRLRVAHPEASLAALAELAGCSKDTMTGRLRRLWQLTDQAQTV</sequence>
<dbReference type="Pfam" id="PF02650">
    <property type="entry name" value="HTH_WhiA"/>
    <property type="match status" value="1"/>
</dbReference>
<proteinExistence type="predicted"/>
<dbReference type="GO" id="GO:0003677">
    <property type="term" value="F:DNA binding"/>
    <property type="evidence" value="ECO:0007669"/>
    <property type="project" value="UniProtKB-KW"/>
</dbReference>
<evidence type="ECO:0000256" key="1">
    <source>
        <dbReference type="SAM" id="MobiDB-lite"/>
    </source>
</evidence>
<name>A0ABS5AMA9_9PSEU</name>
<evidence type="ECO:0000259" key="2">
    <source>
        <dbReference type="Pfam" id="PF02650"/>
    </source>
</evidence>
<dbReference type="RefSeq" id="WP_158103662.1">
    <property type="nucleotide sequence ID" value="NZ_JAGIOO010000001.1"/>
</dbReference>
<dbReference type="Proteomes" id="UP001519363">
    <property type="component" value="Unassembled WGS sequence"/>
</dbReference>
<reference evidence="3 4" key="1">
    <citation type="submission" date="2021-03" db="EMBL/GenBank/DDBJ databases">
        <title>Sequencing the genomes of 1000 actinobacteria strains.</title>
        <authorList>
            <person name="Klenk H.-P."/>
        </authorList>
    </citation>
    <scope>NUCLEOTIDE SEQUENCE [LARGE SCALE GENOMIC DNA]</scope>
    <source>
        <strain evidence="3 4">DSM 44580</strain>
    </source>
</reference>
<protein>
    <submittedName>
        <fullName evidence="3">DNA-binding transcriptional regulator WhiA</fullName>
    </submittedName>
</protein>
<feature type="region of interest" description="Disordered" evidence="1">
    <location>
        <begin position="1"/>
        <end position="20"/>
    </location>
</feature>
<keyword evidence="4" id="KW-1185">Reference proteome</keyword>
<comment type="caution">
    <text evidence="3">The sequence shown here is derived from an EMBL/GenBank/DDBJ whole genome shotgun (WGS) entry which is preliminary data.</text>
</comment>
<evidence type="ECO:0000313" key="3">
    <source>
        <dbReference type="EMBL" id="MBP2477705.1"/>
    </source>
</evidence>
<feature type="compositionally biased region" description="Basic and acidic residues" evidence="1">
    <location>
        <begin position="1"/>
        <end position="10"/>
    </location>
</feature>
<organism evidence="3 4">
    <name type="scientific">Crossiella equi</name>
    <dbReference type="NCBI Taxonomy" id="130796"/>
    <lineage>
        <taxon>Bacteria</taxon>
        <taxon>Bacillati</taxon>
        <taxon>Actinomycetota</taxon>
        <taxon>Actinomycetes</taxon>
        <taxon>Pseudonocardiales</taxon>
        <taxon>Pseudonocardiaceae</taxon>
        <taxon>Crossiella</taxon>
    </lineage>
</organism>